<accession>A0AAV1ECY8</accession>
<dbReference type="AlphaFoldDB" id="A0AAV1ECY8"/>
<organism evidence="1 2">
    <name type="scientific">Oldenlandia corymbosa var. corymbosa</name>
    <dbReference type="NCBI Taxonomy" id="529605"/>
    <lineage>
        <taxon>Eukaryota</taxon>
        <taxon>Viridiplantae</taxon>
        <taxon>Streptophyta</taxon>
        <taxon>Embryophyta</taxon>
        <taxon>Tracheophyta</taxon>
        <taxon>Spermatophyta</taxon>
        <taxon>Magnoliopsida</taxon>
        <taxon>eudicotyledons</taxon>
        <taxon>Gunneridae</taxon>
        <taxon>Pentapetalae</taxon>
        <taxon>asterids</taxon>
        <taxon>lamiids</taxon>
        <taxon>Gentianales</taxon>
        <taxon>Rubiaceae</taxon>
        <taxon>Rubioideae</taxon>
        <taxon>Spermacoceae</taxon>
        <taxon>Hedyotis-Oldenlandia complex</taxon>
        <taxon>Oldenlandia</taxon>
    </lineage>
</organism>
<sequence>MQYGKCRCRVRLRGPVVVEVGGDNVTIIEEFDANGYPKVHGVYSAEDLRSLTDPKPKRIIIVSSDEEDELKDETVKGNLGTNIKEVISKKMKNHGIGIPLDLKEEDDIINSKEVTN</sequence>
<reference evidence="1" key="1">
    <citation type="submission" date="2023-03" db="EMBL/GenBank/DDBJ databases">
        <authorList>
            <person name="Julca I."/>
        </authorList>
    </citation>
    <scope>NUCLEOTIDE SEQUENCE</scope>
</reference>
<protein>
    <submittedName>
        <fullName evidence="1">OLC1v1019007C1</fullName>
    </submittedName>
</protein>
<dbReference type="EMBL" id="OX459126">
    <property type="protein sequence ID" value="CAI9117597.1"/>
    <property type="molecule type" value="Genomic_DNA"/>
</dbReference>
<evidence type="ECO:0000313" key="1">
    <source>
        <dbReference type="EMBL" id="CAI9117597.1"/>
    </source>
</evidence>
<dbReference type="Proteomes" id="UP001161247">
    <property type="component" value="Chromosome 9"/>
</dbReference>
<gene>
    <name evidence="1" type="ORF">OLC1_LOCUS23638</name>
</gene>
<name>A0AAV1ECY8_OLDCO</name>
<evidence type="ECO:0000313" key="2">
    <source>
        <dbReference type="Proteomes" id="UP001161247"/>
    </source>
</evidence>
<proteinExistence type="predicted"/>
<keyword evidence="2" id="KW-1185">Reference proteome</keyword>